<dbReference type="Gene3D" id="3.60.10.10">
    <property type="entry name" value="Endonuclease/exonuclease/phosphatase"/>
    <property type="match status" value="1"/>
</dbReference>
<name>A0AAV0QU09_9ROSI</name>
<evidence type="ECO:0000313" key="2">
    <source>
        <dbReference type="Proteomes" id="UP001154282"/>
    </source>
</evidence>
<dbReference type="GO" id="GO:0046856">
    <property type="term" value="P:phosphatidylinositol dephosphorylation"/>
    <property type="evidence" value="ECO:0007669"/>
    <property type="project" value="InterPro"/>
</dbReference>
<proteinExistence type="predicted"/>
<dbReference type="GO" id="GO:0004439">
    <property type="term" value="F:phosphatidylinositol-4,5-bisphosphate 5-phosphatase activity"/>
    <property type="evidence" value="ECO:0007669"/>
    <property type="project" value="TreeGrafter"/>
</dbReference>
<keyword evidence="2" id="KW-1185">Reference proteome</keyword>
<evidence type="ECO:0000313" key="1">
    <source>
        <dbReference type="EMBL" id="CAI0548935.1"/>
    </source>
</evidence>
<organism evidence="1 2">
    <name type="scientific">Linum tenue</name>
    <dbReference type="NCBI Taxonomy" id="586396"/>
    <lineage>
        <taxon>Eukaryota</taxon>
        <taxon>Viridiplantae</taxon>
        <taxon>Streptophyta</taxon>
        <taxon>Embryophyta</taxon>
        <taxon>Tracheophyta</taxon>
        <taxon>Spermatophyta</taxon>
        <taxon>Magnoliopsida</taxon>
        <taxon>eudicotyledons</taxon>
        <taxon>Gunneridae</taxon>
        <taxon>Pentapetalae</taxon>
        <taxon>rosids</taxon>
        <taxon>fabids</taxon>
        <taxon>Malpighiales</taxon>
        <taxon>Linaceae</taxon>
        <taxon>Linum</taxon>
    </lineage>
</organism>
<reference evidence="1" key="1">
    <citation type="submission" date="2022-08" db="EMBL/GenBank/DDBJ databases">
        <authorList>
            <person name="Gutierrez-Valencia J."/>
        </authorList>
    </citation>
    <scope>NUCLEOTIDE SEQUENCE</scope>
</reference>
<dbReference type="InterPro" id="IPR036691">
    <property type="entry name" value="Endo/exonu/phosph_ase_sf"/>
</dbReference>
<dbReference type="AlphaFoldDB" id="A0AAV0QU09"/>
<comment type="caution">
    <text evidence="1">The sequence shown here is derived from an EMBL/GenBank/DDBJ whole genome shotgun (WGS) entry which is preliminary data.</text>
</comment>
<dbReference type="PANTHER" id="PTHR11200">
    <property type="entry name" value="INOSITOL 5-PHOSPHATASE"/>
    <property type="match status" value="1"/>
</dbReference>
<dbReference type="SUPFAM" id="SSF56219">
    <property type="entry name" value="DNase I-like"/>
    <property type="match status" value="1"/>
</dbReference>
<protein>
    <submittedName>
        <fullName evidence="1">Uncharacterized protein</fullName>
    </submittedName>
</protein>
<accession>A0AAV0QU09</accession>
<feature type="non-terminal residue" evidence="1">
    <location>
        <position position="197"/>
    </location>
</feature>
<dbReference type="PANTHER" id="PTHR11200:SF300">
    <property type="entry name" value="TYPE II INOSITOL 1,4,5-TRISPHOSPHATE 5-PHOSPHATASE"/>
    <property type="match status" value="1"/>
</dbReference>
<dbReference type="InterPro" id="IPR046985">
    <property type="entry name" value="IP5"/>
</dbReference>
<dbReference type="Proteomes" id="UP001154282">
    <property type="component" value="Unassembled WGS sequence"/>
</dbReference>
<dbReference type="EMBL" id="CAMGYJ010000010">
    <property type="protein sequence ID" value="CAI0548935.1"/>
    <property type="molecule type" value="Genomic_DNA"/>
</dbReference>
<sequence>MVVGAGYVFPLASHGGIRGWNVMAPGPLGSILRSELAGKEFLYTRIQNLKILTGTWNVAEGRATSDSLVSWIGSAARDVGIVVVGLQEVEMGAGVLSMSAVGLERSSVGQWWLDMIDKILDEGLLVSVLYIDAVVFDFRQMLTAWCDRILFRDNRSAQLECLNASLECPVVCLQQLYRKCNDVGGITMRPFQFEFPT</sequence>
<gene>
    <name evidence="1" type="ORF">LITE_LOCUS44940</name>
</gene>